<dbReference type="RefSeq" id="XP_067803668.1">
    <property type="nucleotide sequence ID" value="XM_067947104.1"/>
</dbReference>
<dbReference type="GeneID" id="94336373"/>
<reference evidence="2" key="1">
    <citation type="journal article" date="2023" name="Nat. Microbiol.">
        <title>Babesia duncani multi-omics identifies virulence factors and drug targets.</title>
        <authorList>
            <person name="Singh P."/>
            <person name="Lonardi S."/>
            <person name="Liang Q."/>
            <person name="Vydyam P."/>
            <person name="Khabirova E."/>
            <person name="Fang T."/>
            <person name="Gihaz S."/>
            <person name="Thekkiniath J."/>
            <person name="Munshi M."/>
            <person name="Abel S."/>
            <person name="Ciampossin L."/>
            <person name="Batugedara G."/>
            <person name="Gupta M."/>
            <person name="Lu X.M."/>
            <person name="Lenz T."/>
            <person name="Chakravarty S."/>
            <person name="Cornillot E."/>
            <person name="Hu Y."/>
            <person name="Ma W."/>
            <person name="Gonzalez L.M."/>
            <person name="Sanchez S."/>
            <person name="Estrada K."/>
            <person name="Sanchez-Flores A."/>
            <person name="Montero E."/>
            <person name="Harb O.S."/>
            <person name="Le Roch K.G."/>
            <person name="Mamoun C.B."/>
        </authorList>
    </citation>
    <scope>NUCLEOTIDE SEQUENCE</scope>
    <source>
        <strain evidence="2">WA1</strain>
    </source>
</reference>
<dbReference type="Proteomes" id="UP001214638">
    <property type="component" value="Unassembled WGS sequence"/>
</dbReference>
<keyword evidence="3" id="KW-1185">Reference proteome</keyword>
<proteinExistence type="predicted"/>
<dbReference type="EMBL" id="JALLKP010000002">
    <property type="protein sequence ID" value="KAK2196826.1"/>
    <property type="molecule type" value="Genomic_DNA"/>
</dbReference>
<organism evidence="2 3">
    <name type="scientific">Babesia duncani</name>
    <dbReference type="NCBI Taxonomy" id="323732"/>
    <lineage>
        <taxon>Eukaryota</taxon>
        <taxon>Sar</taxon>
        <taxon>Alveolata</taxon>
        <taxon>Apicomplexa</taxon>
        <taxon>Aconoidasida</taxon>
        <taxon>Piroplasmida</taxon>
        <taxon>Babesiidae</taxon>
        <taxon>Babesia</taxon>
    </lineage>
</organism>
<sequence length="798" mass="90627">MKSTEDKGPNVAFCSRLSHLLYRIQNATNTRQRFLFATQLPNFESEFKDSEQWCLRILMALDPDFIALLLRSNVAPVIDFALQLCAKVIISKRTASHVLAVIPILAELQSRIMSSDLSKDEVMGNGLYDITPSRLIYDSLVLLKQFRKYQGKKRIFEFPLDVLELEESVDDLADEMFNLSISTRGNVNSICTDSSIFECVLCDKLRLGDFKDESQCISQLYKDLDTLLHAHLGDCEILTEQFHAHDEGAEQQNDLTSILYNLGIYIISQMQKCQVDLNENDVSHNQSSISIIMDLLPSERCKELSKQCLKSGNYDLSSALMEFVMQHQQRAVANDVFSFAIQLLDQHLDRKHVIRIFNFANSVLNLYGLGLIENDLVSFSTCLVRRAEIELHQALEEHCRGILKVDVSGVFGTLEYVFMALSNEHVEFNKDVGKIFDIVHGIIKLAFDFYDNVNDHSELLSSVTRLIGCWMTLEPTHFKSLYLRKLPLISRKCSTDDFAWLFPTFRFIDPCDLNGVGGLVAKTLEVIVNCNMSQDKAKFEKFVMACELLERLFMDTISDVAMLMDETVPNPSFSIKVPPKIPGEMFTGSYALPIEYSAQLQFEHDLDSIIGKRLAHVIITMGTTFQSFINDNYIKLSATLVNPQIDINEDIEVFNPMNVEIDDIDLFCNVTACAGAVCLSRITDTQALTLLDYKLYMLILKCIIVGIFKTMPIQCKSYFEPELVNMDSWYRLGHLSMELIRSHCLFRALLRSACKKTKSNIPQPTQSQLSEAIDDDILTQIEACVADTIPRLLKHLGK</sequence>
<comment type="caution">
    <text evidence="2">The sequence shown here is derived from an EMBL/GenBank/DDBJ whole genome shotgun (WGS) entry which is preliminary data.</text>
</comment>
<name>A0AAD9UPC2_9APIC</name>
<dbReference type="EMBL" id="JALLKP010000034">
    <property type="protein sequence ID" value="KAK2194867.1"/>
    <property type="molecule type" value="Genomic_DNA"/>
</dbReference>
<protein>
    <submittedName>
        <fullName evidence="2">Uncharacterized protein</fullName>
    </submittedName>
</protein>
<evidence type="ECO:0000313" key="2">
    <source>
        <dbReference type="EMBL" id="KAK2196826.1"/>
    </source>
</evidence>
<evidence type="ECO:0000313" key="3">
    <source>
        <dbReference type="Proteomes" id="UP001214638"/>
    </source>
</evidence>
<dbReference type="AlphaFoldDB" id="A0AAD9UPC2"/>
<accession>A0AAD9UPC2</accession>
<gene>
    <name evidence="2" type="ORF">BdWA1_002075</name>
    <name evidence="1" type="ORF">BdWA1_003661</name>
</gene>
<dbReference type="KEGG" id="bdw:94336373"/>
<evidence type="ECO:0000313" key="1">
    <source>
        <dbReference type="EMBL" id="KAK2194867.1"/>
    </source>
</evidence>